<evidence type="ECO:0000256" key="1">
    <source>
        <dbReference type="SAM" id="MobiDB-lite"/>
    </source>
</evidence>
<dbReference type="Proteomes" id="UP001549139">
    <property type="component" value="Unassembled WGS sequence"/>
</dbReference>
<gene>
    <name evidence="2" type="ORF">JOF50_000382</name>
</gene>
<reference evidence="2 3" key="1">
    <citation type="submission" date="2024-06" db="EMBL/GenBank/DDBJ databases">
        <title>Sequencing the genomes of 1000 actinobacteria strains.</title>
        <authorList>
            <person name="Klenk H.-P."/>
        </authorList>
    </citation>
    <scope>NUCLEOTIDE SEQUENCE [LARGE SCALE GENOMIC DNA]</scope>
    <source>
        <strain evidence="2 3">DSM 44265</strain>
    </source>
</reference>
<evidence type="ECO:0000313" key="3">
    <source>
        <dbReference type="Proteomes" id="UP001549139"/>
    </source>
</evidence>
<name>A0ABV2NVH6_9CORY</name>
<protein>
    <submittedName>
        <fullName evidence="2">Uncharacterized protein</fullName>
    </submittedName>
</protein>
<feature type="region of interest" description="Disordered" evidence="1">
    <location>
        <begin position="1"/>
        <end position="41"/>
    </location>
</feature>
<organism evidence="2 3">
    <name type="scientific">Corynebacterium mucifaciens</name>
    <dbReference type="NCBI Taxonomy" id="57171"/>
    <lineage>
        <taxon>Bacteria</taxon>
        <taxon>Bacillati</taxon>
        <taxon>Actinomycetota</taxon>
        <taxon>Actinomycetes</taxon>
        <taxon>Mycobacteriales</taxon>
        <taxon>Corynebacteriaceae</taxon>
        <taxon>Corynebacterium</taxon>
    </lineage>
</organism>
<accession>A0ABV2NVH6</accession>
<sequence>MGQAGTRPQPKIHTPRKMDSNKKAASPSNARGAPKTSPTKLAYSGQFMPNWNSCMVPVTTPIAKLTRKRFPKNRVARYQRSWPVRSQIVCMMATIGARPMVSGAKM</sequence>
<evidence type="ECO:0000313" key="2">
    <source>
        <dbReference type="EMBL" id="MET3943583.1"/>
    </source>
</evidence>
<keyword evidence="3" id="KW-1185">Reference proteome</keyword>
<dbReference type="EMBL" id="JBEPNZ010000001">
    <property type="protein sequence ID" value="MET3943583.1"/>
    <property type="molecule type" value="Genomic_DNA"/>
</dbReference>
<comment type="caution">
    <text evidence="2">The sequence shown here is derived from an EMBL/GenBank/DDBJ whole genome shotgun (WGS) entry which is preliminary data.</text>
</comment>
<proteinExistence type="predicted"/>